<dbReference type="GO" id="GO:0006508">
    <property type="term" value="P:proteolysis"/>
    <property type="evidence" value="ECO:0007669"/>
    <property type="project" value="UniProtKB-KW"/>
</dbReference>
<evidence type="ECO:0000313" key="7">
    <source>
        <dbReference type="EMBL" id="SKB44850.1"/>
    </source>
</evidence>
<evidence type="ECO:0000256" key="2">
    <source>
        <dbReference type="ARBA" id="ARBA00022670"/>
    </source>
</evidence>
<organism evidence="7 8">
    <name type="scientific">Dyadobacter psychrophilus</name>
    <dbReference type="NCBI Taxonomy" id="651661"/>
    <lineage>
        <taxon>Bacteria</taxon>
        <taxon>Pseudomonadati</taxon>
        <taxon>Bacteroidota</taxon>
        <taxon>Cytophagia</taxon>
        <taxon>Cytophagales</taxon>
        <taxon>Spirosomataceae</taxon>
        <taxon>Dyadobacter</taxon>
    </lineage>
</organism>
<evidence type="ECO:0000256" key="5">
    <source>
        <dbReference type="ARBA" id="ARBA00022807"/>
    </source>
</evidence>
<reference evidence="8" key="1">
    <citation type="submission" date="2017-02" db="EMBL/GenBank/DDBJ databases">
        <authorList>
            <person name="Varghese N."/>
            <person name="Submissions S."/>
        </authorList>
    </citation>
    <scope>NUCLEOTIDE SEQUENCE [LARGE SCALE GENOMIC DNA]</scope>
    <source>
        <strain evidence="8">DSM 22270</strain>
    </source>
</reference>
<dbReference type="EMBL" id="FUZA01000001">
    <property type="protein sequence ID" value="SKB44850.1"/>
    <property type="molecule type" value="Genomic_DNA"/>
</dbReference>
<dbReference type="STRING" id="651661.SAMN05660293_00236"/>
<dbReference type="RefSeq" id="WP_170916549.1">
    <property type="nucleotide sequence ID" value="NZ_FUZA01000001.1"/>
</dbReference>
<dbReference type="Pfam" id="PF01640">
    <property type="entry name" value="Peptidase_C10"/>
    <property type="match status" value="1"/>
</dbReference>
<dbReference type="Gene3D" id="3.90.70.50">
    <property type="entry name" value="Peptidase C10, streptopain"/>
    <property type="match status" value="2"/>
</dbReference>
<dbReference type="AlphaFoldDB" id="A0A1T5BCX5"/>
<dbReference type="Proteomes" id="UP000190897">
    <property type="component" value="Unassembled WGS sequence"/>
</dbReference>
<evidence type="ECO:0000313" key="8">
    <source>
        <dbReference type="Proteomes" id="UP000190897"/>
    </source>
</evidence>
<dbReference type="GO" id="GO:0008234">
    <property type="term" value="F:cysteine-type peptidase activity"/>
    <property type="evidence" value="ECO:0007669"/>
    <property type="project" value="UniProtKB-KW"/>
</dbReference>
<dbReference type="InterPro" id="IPR038765">
    <property type="entry name" value="Papain-like_cys_pep_sf"/>
</dbReference>
<keyword evidence="5" id="KW-0788">Thiol protease</keyword>
<accession>A0A1T5BCX5</accession>
<dbReference type="InterPro" id="IPR000200">
    <property type="entry name" value="Peptidase_C10"/>
</dbReference>
<sequence>MLLKIAMSIVTFLGLMTLAFLNGCLNHEVADPRFKKSQVTKNQFFLTQREAVSLITSDALTLLNKNARTSEGDEKIIKDVRSFYNEDGAIVFYILDYEDDKGFTLLSADRRMKPILAFSDKGAFDEKTDNPGIQLWFDIVKETYKGAQRQSEAHIDIVNYWKQLEQMPDGGRTTDEPIYTAEESCEWFVTHPIPANLTIQHLTHNISRWRQGTGYNAFCPAGLSVINCKGDYSCSKAPTGCGPVAVSQVLRYHHKPVTANGHAYSSNMFTAMPMAAPELCVPVNANHINLAQLLRDVGKDLDAVYNTIVPALGIPLSGAGCQTWNIPGHIDNFFSNRGYTSFDKEFFTNSGIINSELRASRPVIVFGSNCTACAPNQHIWVMDGIKDLYAIFNDQNGFCYENHAIYYQMNWGWGNTAENNTWFAYTGIAGGGILYNSSNMRAYVVQP</sequence>
<dbReference type="Pfam" id="PF13734">
    <property type="entry name" value="Inhibitor_I69"/>
    <property type="match status" value="1"/>
</dbReference>
<keyword evidence="4" id="KW-0378">Hydrolase</keyword>
<comment type="similarity">
    <text evidence="1">Belongs to the peptidase C10 family.</text>
</comment>
<evidence type="ECO:0000259" key="6">
    <source>
        <dbReference type="Pfam" id="PF13734"/>
    </source>
</evidence>
<evidence type="ECO:0000256" key="3">
    <source>
        <dbReference type="ARBA" id="ARBA00022729"/>
    </source>
</evidence>
<keyword evidence="2" id="KW-0645">Protease</keyword>
<keyword evidence="8" id="KW-1185">Reference proteome</keyword>
<protein>
    <submittedName>
        <fullName evidence="7">Peptidase C10 family protein</fullName>
    </submittedName>
</protein>
<dbReference type="InterPro" id="IPR025896">
    <property type="entry name" value="Spi_Prtas-inh"/>
</dbReference>
<keyword evidence="3" id="KW-0732">Signal</keyword>
<evidence type="ECO:0000256" key="1">
    <source>
        <dbReference type="ARBA" id="ARBA00009693"/>
    </source>
</evidence>
<evidence type="ECO:0000256" key="4">
    <source>
        <dbReference type="ARBA" id="ARBA00022801"/>
    </source>
</evidence>
<dbReference type="SUPFAM" id="SSF54001">
    <property type="entry name" value="Cysteine proteinases"/>
    <property type="match status" value="1"/>
</dbReference>
<dbReference type="InterPro" id="IPR044934">
    <property type="entry name" value="Streptopain_sf"/>
</dbReference>
<proteinExistence type="inferred from homology"/>
<feature type="domain" description="Spi protease inhibitor" evidence="6">
    <location>
        <begin position="46"/>
        <end position="142"/>
    </location>
</feature>
<name>A0A1T5BCX5_9BACT</name>
<gene>
    <name evidence="7" type="ORF">SAMN05660293_00236</name>
</gene>